<name>A0A067R5B8_ZOONE</name>
<sequence>MTKAANAIQEWQCISDMFAEKWHIPRYAGSVDGKHLTIPAPSNSGSYFFNYKSYNSTILIAVVDA</sequence>
<reference evidence="1 2" key="1">
    <citation type="journal article" date="2014" name="Nat. Commun.">
        <title>Molecular traces of alternative social organization in a termite genome.</title>
        <authorList>
            <person name="Terrapon N."/>
            <person name="Li C."/>
            <person name="Robertson H.M."/>
            <person name="Ji L."/>
            <person name="Meng X."/>
            <person name="Booth W."/>
            <person name="Chen Z."/>
            <person name="Childers C.P."/>
            <person name="Glastad K.M."/>
            <person name="Gokhale K."/>
            <person name="Gowin J."/>
            <person name="Gronenberg W."/>
            <person name="Hermansen R.A."/>
            <person name="Hu H."/>
            <person name="Hunt B.G."/>
            <person name="Huylmans A.K."/>
            <person name="Khalil S.M."/>
            <person name="Mitchell R.D."/>
            <person name="Munoz-Torres M.C."/>
            <person name="Mustard J.A."/>
            <person name="Pan H."/>
            <person name="Reese J.T."/>
            <person name="Scharf M.E."/>
            <person name="Sun F."/>
            <person name="Vogel H."/>
            <person name="Xiao J."/>
            <person name="Yang W."/>
            <person name="Yang Z."/>
            <person name="Yang Z."/>
            <person name="Zhou J."/>
            <person name="Zhu J."/>
            <person name="Brent C.S."/>
            <person name="Elsik C.G."/>
            <person name="Goodisman M.A."/>
            <person name="Liberles D.A."/>
            <person name="Roe R.M."/>
            <person name="Vargo E.L."/>
            <person name="Vilcinskas A."/>
            <person name="Wang J."/>
            <person name="Bornberg-Bauer E."/>
            <person name="Korb J."/>
            <person name="Zhang G."/>
            <person name="Liebig J."/>
        </authorList>
    </citation>
    <scope>NUCLEOTIDE SEQUENCE [LARGE SCALE GENOMIC DNA]</scope>
    <source>
        <tissue evidence="1">Whole organism</tissue>
    </source>
</reference>
<dbReference type="eggNOG" id="KOG4585">
    <property type="taxonomic scope" value="Eukaryota"/>
</dbReference>
<dbReference type="Proteomes" id="UP000027135">
    <property type="component" value="Unassembled WGS sequence"/>
</dbReference>
<keyword evidence="2" id="KW-1185">Reference proteome</keyword>
<accession>A0A067R5B8</accession>
<dbReference type="EMBL" id="KK852735">
    <property type="protein sequence ID" value="KDR17431.1"/>
    <property type="molecule type" value="Genomic_DNA"/>
</dbReference>
<evidence type="ECO:0008006" key="3">
    <source>
        <dbReference type="Google" id="ProtNLM"/>
    </source>
</evidence>
<dbReference type="InParanoid" id="A0A067R5B8"/>
<proteinExistence type="predicted"/>
<dbReference type="STRING" id="136037.A0A067R5B8"/>
<evidence type="ECO:0000313" key="1">
    <source>
        <dbReference type="EMBL" id="KDR17431.1"/>
    </source>
</evidence>
<dbReference type="AlphaFoldDB" id="A0A067R5B8"/>
<gene>
    <name evidence="1" type="ORF">L798_08558</name>
</gene>
<protein>
    <recommendedName>
        <fullName evidence="3">DDE Tnp4 domain-containing protein</fullName>
    </recommendedName>
</protein>
<evidence type="ECO:0000313" key="2">
    <source>
        <dbReference type="Proteomes" id="UP000027135"/>
    </source>
</evidence>
<organism evidence="1 2">
    <name type="scientific">Zootermopsis nevadensis</name>
    <name type="common">Dampwood termite</name>
    <dbReference type="NCBI Taxonomy" id="136037"/>
    <lineage>
        <taxon>Eukaryota</taxon>
        <taxon>Metazoa</taxon>
        <taxon>Ecdysozoa</taxon>
        <taxon>Arthropoda</taxon>
        <taxon>Hexapoda</taxon>
        <taxon>Insecta</taxon>
        <taxon>Pterygota</taxon>
        <taxon>Neoptera</taxon>
        <taxon>Polyneoptera</taxon>
        <taxon>Dictyoptera</taxon>
        <taxon>Blattodea</taxon>
        <taxon>Blattoidea</taxon>
        <taxon>Termitoidae</taxon>
        <taxon>Termopsidae</taxon>
        <taxon>Zootermopsis</taxon>
    </lineage>
</organism>